<proteinExistence type="predicted"/>
<dbReference type="SUPFAM" id="SSF142433">
    <property type="entry name" value="CinA-like"/>
    <property type="match status" value="1"/>
</dbReference>
<dbReference type="RefSeq" id="WP_236401964.1">
    <property type="nucleotide sequence ID" value="NZ_JAKJHZ010000007.1"/>
</dbReference>
<reference evidence="2 3" key="1">
    <citation type="submission" date="2022-01" db="EMBL/GenBank/DDBJ databases">
        <title>Nocardioides sp. nov., an actinomycete isolated from mining soil.</title>
        <authorList>
            <person name="Liu L."/>
        </authorList>
    </citation>
    <scope>NUCLEOTIDE SEQUENCE [LARGE SCALE GENOMIC DNA]</scope>
    <source>
        <strain evidence="2 3">KLBMP 9356</strain>
    </source>
</reference>
<dbReference type="Pfam" id="PF02464">
    <property type="entry name" value="CinA"/>
    <property type="match status" value="1"/>
</dbReference>
<feature type="domain" description="CinA C-terminal" evidence="1">
    <location>
        <begin position="11"/>
        <end position="156"/>
    </location>
</feature>
<comment type="caution">
    <text evidence="2">The sequence shown here is derived from an EMBL/GenBank/DDBJ whole genome shotgun (WGS) entry which is preliminary data.</text>
</comment>
<dbReference type="Proteomes" id="UP001201161">
    <property type="component" value="Unassembled WGS sequence"/>
</dbReference>
<keyword evidence="3" id="KW-1185">Reference proteome</keyword>
<protein>
    <submittedName>
        <fullName evidence="2">CinA family protein</fullName>
    </submittedName>
</protein>
<evidence type="ECO:0000313" key="3">
    <source>
        <dbReference type="Proteomes" id="UP001201161"/>
    </source>
</evidence>
<dbReference type="NCBIfam" id="TIGR00199">
    <property type="entry name" value="PncC_domain"/>
    <property type="match status" value="1"/>
</dbReference>
<gene>
    <name evidence="2" type="ORF">L2K70_11425</name>
</gene>
<dbReference type="Gene3D" id="3.90.950.20">
    <property type="entry name" value="CinA-like"/>
    <property type="match status" value="1"/>
</dbReference>
<dbReference type="EMBL" id="JAKJHZ010000007">
    <property type="protein sequence ID" value="MCF6378213.1"/>
    <property type="molecule type" value="Genomic_DNA"/>
</dbReference>
<organism evidence="2 3">
    <name type="scientific">Nocardioides potassii</name>
    <dbReference type="NCBI Taxonomy" id="2911371"/>
    <lineage>
        <taxon>Bacteria</taxon>
        <taxon>Bacillati</taxon>
        <taxon>Actinomycetota</taxon>
        <taxon>Actinomycetes</taxon>
        <taxon>Propionibacteriales</taxon>
        <taxon>Nocardioidaceae</taxon>
        <taxon>Nocardioides</taxon>
    </lineage>
</organism>
<sequence>MTQEQCPRDDELVSAIAASAGERSRTVAVAESLTAGQVSSLLGQGQDASTWYRGGVVAYAPEVKFDVLGVTPGPVVTDACARQMAEGVRRLLGADVAVGVTGVGGPDPQEGKRAGTVFLAVADERGTRSRELVIDGDPEQVVSSTTSGVLAELARALDA</sequence>
<evidence type="ECO:0000313" key="2">
    <source>
        <dbReference type="EMBL" id="MCF6378213.1"/>
    </source>
</evidence>
<dbReference type="InterPro" id="IPR036653">
    <property type="entry name" value="CinA-like_C"/>
</dbReference>
<dbReference type="InterPro" id="IPR008136">
    <property type="entry name" value="CinA_C"/>
</dbReference>
<accession>A0ABS9HDL5</accession>
<name>A0ABS9HDL5_9ACTN</name>
<evidence type="ECO:0000259" key="1">
    <source>
        <dbReference type="Pfam" id="PF02464"/>
    </source>
</evidence>